<evidence type="ECO:0000313" key="3">
    <source>
        <dbReference type="Proteomes" id="UP000832034"/>
    </source>
</evidence>
<dbReference type="EMBL" id="CP091512">
    <property type="protein sequence ID" value="UOO91612.1"/>
    <property type="molecule type" value="Genomic_DNA"/>
</dbReference>
<gene>
    <name evidence="2" type="ORF">LVJ81_08120</name>
</gene>
<feature type="domain" description="AB hydrolase-1" evidence="1">
    <location>
        <begin position="46"/>
        <end position="250"/>
    </location>
</feature>
<dbReference type="Gene3D" id="3.40.50.1820">
    <property type="entry name" value="alpha/beta hydrolase"/>
    <property type="match status" value="1"/>
</dbReference>
<evidence type="ECO:0000313" key="2">
    <source>
        <dbReference type="EMBL" id="UOO91612.1"/>
    </source>
</evidence>
<evidence type="ECO:0000259" key="1">
    <source>
        <dbReference type="Pfam" id="PF12697"/>
    </source>
</evidence>
<dbReference type="RefSeq" id="WP_019958422.1">
    <property type="nucleotide sequence ID" value="NZ_CP091512.1"/>
</dbReference>
<name>A0ABY4E767_VITST</name>
<reference evidence="2" key="2">
    <citation type="journal article" date="2022" name="Res Sq">
        <title>Evolution of multicellular longitudinally dividing oral cavity symbionts (Neisseriaceae).</title>
        <authorList>
            <person name="Nyongesa S."/>
            <person name="Weber P."/>
            <person name="Bernet E."/>
            <person name="Pullido F."/>
            <person name="Nieckarz M."/>
            <person name="Delaby M."/>
            <person name="Nieves C."/>
            <person name="Viehboeck T."/>
            <person name="Krause N."/>
            <person name="Rivera-Millot A."/>
            <person name="Nakamura A."/>
            <person name="Vischer N."/>
            <person name="VanNieuwenhze M."/>
            <person name="Brun Y."/>
            <person name="Cava F."/>
            <person name="Bulgheresi S."/>
            <person name="Veyrier F."/>
        </authorList>
    </citation>
    <scope>NUCLEOTIDE SEQUENCE</scope>
    <source>
        <strain evidence="2">SAG 1488-6</strain>
    </source>
</reference>
<proteinExistence type="predicted"/>
<organism evidence="2 3">
    <name type="scientific">Vitreoscilla stercoraria</name>
    <dbReference type="NCBI Taxonomy" id="61"/>
    <lineage>
        <taxon>Bacteria</taxon>
        <taxon>Pseudomonadati</taxon>
        <taxon>Pseudomonadota</taxon>
        <taxon>Betaproteobacteria</taxon>
        <taxon>Neisseriales</taxon>
        <taxon>Neisseriaceae</taxon>
        <taxon>Vitreoscilla</taxon>
    </lineage>
</organism>
<dbReference type="Proteomes" id="UP000832034">
    <property type="component" value="Chromosome"/>
</dbReference>
<keyword evidence="3" id="KW-1185">Reference proteome</keyword>
<reference evidence="2" key="1">
    <citation type="submission" date="2021-12" db="EMBL/GenBank/DDBJ databases">
        <authorList>
            <person name="Veyrier F.J."/>
        </authorList>
    </citation>
    <scope>NUCLEOTIDE SEQUENCE</scope>
    <source>
        <strain evidence="2">SAG 1488-6</strain>
    </source>
</reference>
<dbReference type="GO" id="GO:0016787">
    <property type="term" value="F:hydrolase activity"/>
    <property type="evidence" value="ECO:0007669"/>
    <property type="project" value="UniProtKB-KW"/>
</dbReference>
<accession>A0ABY4E767</accession>
<dbReference type="SUPFAM" id="SSF53474">
    <property type="entry name" value="alpha/beta-Hydrolases"/>
    <property type="match status" value="1"/>
</dbReference>
<protein>
    <submittedName>
        <fullName evidence="2">Alpha/beta hydrolase</fullName>
    </submittedName>
</protein>
<dbReference type="Pfam" id="PF12697">
    <property type="entry name" value="Abhydrolase_6"/>
    <property type="match status" value="1"/>
</dbReference>
<sequence>MQSKIYFAHANGIPAAVYQSLWQCLQDTYQVSYLPIVGMNAAYPVSLHWEALVDEVLEDMQQRYGNEAVIGVGHSFGALLLWRCAFKRPERFTQLVLMDPPIMMGMRAMVFEPLQYFKLKMADKFSPAGVTLRRRDTWQHRDEAYQSLRHNRLFQHFEEACFADYMQHGLVATGVDETVTLRIPKRLEAEIFRQFPVYWWRKPSVALNLPVHLLAASGGLFYQQGHTTAFTRKFGIQQTVVQGGHMFPLEQVAHTADLLRQILCQKSA</sequence>
<dbReference type="InterPro" id="IPR000073">
    <property type="entry name" value="AB_hydrolase_1"/>
</dbReference>
<keyword evidence="2" id="KW-0378">Hydrolase</keyword>
<dbReference type="InterPro" id="IPR029058">
    <property type="entry name" value="AB_hydrolase_fold"/>
</dbReference>